<dbReference type="Proteomes" id="UP000182192">
    <property type="component" value="Unassembled WGS sequence"/>
</dbReference>
<evidence type="ECO:0000313" key="2">
    <source>
        <dbReference type="Proteomes" id="UP000182192"/>
    </source>
</evidence>
<protein>
    <submittedName>
        <fullName evidence="1">Uncharacterized protein</fullName>
    </submittedName>
</protein>
<name>A0A1I1NEY2_RUMAL</name>
<evidence type="ECO:0000313" key="1">
    <source>
        <dbReference type="EMBL" id="SFC96097.1"/>
    </source>
</evidence>
<dbReference type="EMBL" id="FOKQ01000027">
    <property type="protein sequence ID" value="SFC96097.1"/>
    <property type="molecule type" value="Genomic_DNA"/>
</dbReference>
<gene>
    <name evidence="1" type="ORF">SAMN02910406_02750</name>
</gene>
<accession>A0A1I1NEY2</accession>
<organism evidence="1 2">
    <name type="scientific">Ruminococcus albus</name>
    <dbReference type="NCBI Taxonomy" id="1264"/>
    <lineage>
        <taxon>Bacteria</taxon>
        <taxon>Bacillati</taxon>
        <taxon>Bacillota</taxon>
        <taxon>Clostridia</taxon>
        <taxon>Eubacteriales</taxon>
        <taxon>Oscillospiraceae</taxon>
        <taxon>Ruminococcus</taxon>
    </lineage>
</organism>
<reference evidence="1 2" key="1">
    <citation type="submission" date="2016-10" db="EMBL/GenBank/DDBJ databases">
        <authorList>
            <person name="de Groot N.N."/>
        </authorList>
    </citation>
    <scope>NUCLEOTIDE SEQUENCE [LARGE SCALE GENOMIC DNA]</scope>
    <source>
        <strain evidence="1 2">AR67</strain>
    </source>
</reference>
<proteinExistence type="predicted"/>
<sequence>MQAVSLMNFCTKNPSVCCFRQRDFYIGENFFKFYLKRFMTSKVNSFGPSNVAANEAV</sequence>
<dbReference type="AlphaFoldDB" id="A0A1I1NEY2"/>